<organism evidence="2 3">
    <name type="scientific">Spectribacter hydrogenoxidans</name>
    <dbReference type="NCBI Taxonomy" id="3075608"/>
    <lineage>
        <taxon>Bacteria</taxon>
        <taxon>Pseudomonadati</taxon>
        <taxon>Pseudomonadota</taxon>
        <taxon>Gammaproteobacteria</taxon>
        <taxon>Salinisphaerales</taxon>
        <taxon>Salinisphaeraceae</taxon>
        <taxon>Spectribacter</taxon>
    </lineage>
</organism>
<evidence type="ECO:0000313" key="3">
    <source>
        <dbReference type="Proteomes" id="UP001251857"/>
    </source>
</evidence>
<dbReference type="RefSeq" id="WP_311652932.1">
    <property type="nucleotide sequence ID" value="NZ_JAVRIB010000008.1"/>
</dbReference>
<sequence>MSVSADNAARIKRDMARTIRDRTAFDEMLAIAIADQVYTHLLEDMQGQRLYFTRSIEERDAAVRRDFDGTNHQAVIEKHDISRATLYRILNRRNGPAHNRGDQS</sequence>
<reference evidence="2 3" key="1">
    <citation type="submission" date="2023-09" db="EMBL/GenBank/DDBJ databases">
        <authorList>
            <person name="Rey-Velasco X."/>
        </authorList>
    </citation>
    <scope>NUCLEOTIDE SEQUENCE [LARGE SCALE GENOMIC DNA]</scope>
    <source>
        <strain evidence="2 3">W335</strain>
    </source>
</reference>
<dbReference type="Proteomes" id="UP001251857">
    <property type="component" value="Unassembled WGS sequence"/>
</dbReference>
<comment type="caution">
    <text evidence="2">The sequence shown here is derived from an EMBL/GenBank/DDBJ whole genome shotgun (WGS) entry which is preliminary data.</text>
</comment>
<dbReference type="EMBL" id="JAVRIB010000008">
    <property type="protein sequence ID" value="MDT0635082.1"/>
    <property type="molecule type" value="Genomic_DNA"/>
</dbReference>
<evidence type="ECO:0000259" key="1">
    <source>
        <dbReference type="Pfam" id="PF08765"/>
    </source>
</evidence>
<protein>
    <submittedName>
        <fullName evidence="2">Mor transcription activator family protein</fullName>
    </submittedName>
</protein>
<proteinExistence type="predicted"/>
<keyword evidence="3" id="KW-1185">Reference proteome</keyword>
<name>A0ABU3C0K6_9GAMM</name>
<feature type="domain" description="Mor transcription activator" evidence="1">
    <location>
        <begin position="15"/>
        <end position="93"/>
    </location>
</feature>
<dbReference type="InterPro" id="IPR009057">
    <property type="entry name" value="Homeodomain-like_sf"/>
</dbReference>
<dbReference type="Pfam" id="PF08765">
    <property type="entry name" value="Mor"/>
    <property type="match status" value="1"/>
</dbReference>
<dbReference type="Gene3D" id="1.10.10.60">
    <property type="entry name" value="Homeodomain-like"/>
    <property type="match status" value="1"/>
</dbReference>
<dbReference type="InterPro" id="IPR014875">
    <property type="entry name" value="Mor_transcription_activator"/>
</dbReference>
<dbReference type="SUPFAM" id="SSF46689">
    <property type="entry name" value="Homeodomain-like"/>
    <property type="match status" value="1"/>
</dbReference>
<accession>A0ABU3C0K6</accession>
<evidence type="ECO:0000313" key="2">
    <source>
        <dbReference type="EMBL" id="MDT0635082.1"/>
    </source>
</evidence>
<gene>
    <name evidence="2" type="ORF">RM532_08930</name>
</gene>